<gene>
    <name evidence="9" type="ORF">C3942_14470</name>
</gene>
<dbReference type="AlphaFoldDB" id="A0A2S5TDZ7"/>
<protein>
    <recommendedName>
        <fullName evidence="7">Cytochrome c-type biogenesis protein</fullName>
    </recommendedName>
</protein>
<name>A0A2S5TDZ7_9GAMM</name>
<comment type="caution">
    <text evidence="9">The sequence shown here is derived from an EMBL/GenBank/DDBJ whole genome shotgun (WGS) entry which is preliminary data.</text>
</comment>
<evidence type="ECO:0000256" key="4">
    <source>
        <dbReference type="ARBA" id="ARBA00022729"/>
    </source>
</evidence>
<proteinExistence type="inferred from homology"/>
<comment type="function">
    <text evidence="7">Possible subunit of a heme lyase.</text>
</comment>
<dbReference type="PANTHER" id="PTHR47870:SF1">
    <property type="entry name" value="CYTOCHROME C-TYPE BIOGENESIS PROTEIN CCMH"/>
    <property type="match status" value="1"/>
</dbReference>
<comment type="similarity">
    <text evidence="1 7">Belongs to the CcmH/CycL/Ccl2/NrfF family.</text>
</comment>
<evidence type="ECO:0000256" key="3">
    <source>
        <dbReference type="ARBA" id="ARBA00022723"/>
    </source>
</evidence>
<reference evidence="9 10" key="1">
    <citation type="submission" date="2018-02" db="EMBL/GenBank/DDBJ databases">
        <title>Genome sequencing of Solimonas sp. HR-BB.</title>
        <authorList>
            <person name="Lee Y."/>
            <person name="Jeon C.O."/>
        </authorList>
    </citation>
    <scope>NUCLEOTIDE SEQUENCE [LARGE SCALE GENOMIC DNA]</scope>
    <source>
        <strain evidence="9 10">HR-BB</strain>
    </source>
</reference>
<keyword evidence="5" id="KW-0201">Cytochrome c-type biogenesis</keyword>
<dbReference type="PANTHER" id="PTHR47870">
    <property type="entry name" value="CYTOCHROME C-TYPE BIOGENESIS PROTEIN CCMH"/>
    <property type="match status" value="1"/>
</dbReference>
<keyword evidence="7" id="KW-0472">Membrane</keyword>
<evidence type="ECO:0000256" key="5">
    <source>
        <dbReference type="ARBA" id="ARBA00022748"/>
    </source>
</evidence>
<keyword evidence="10" id="KW-1185">Reference proteome</keyword>
<feature type="chain" id="PRO_5015370058" description="Cytochrome c-type biogenesis protein" evidence="7">
    <location>
        <begin position="19"/>
        <end position="157"/>
    </location>
</feature>
<dbReference type="EMBL" id="PSNW01000008">
    <property type="protein sequence ID" value="PPE73214.1"/>
    <property type="molecule type" value="Genomic_DNA"/>
</dbReference>
<dbReference type="Pfam" id="PF03918">
    <property type="entry name" value="CcmH"/>
    <property type="match status" value="1"/>
</dbReference>
<keyword evidence="7" id="KW-1133">Transmembrane helix</keyword>
<dbReference type="InterPro" id="IPR051263">
    <property type="entry name" value="C-type_cytochrome_biogenesis"/>
</dbReference>
<dbReference type="FunFam" id="1.10.8.640:FF:000001">
    <property type="entry name" value="Cytochrome c-type biogenesis protein"/>
    <property type="match status" value="1"/>
</dbReference>
<organism evidence="9 10">
    <name type="scientific">Solimonas fluminis</name>
    <dbReference type="NCBI Taxonomy" id="2086571"/>
    <lineage>
        <taxon>Bacteria</taxon>
        <taxon>Pseudomonadati</taxon>
        <taxon>Pseudomonadota</taxon>
        <taxon>Gammaproteobacteria</taxon>
        <taxon>Nevskiales</taxon>
        <taxon>Nevskiaceae</taxon>
        <taxon>Solimonas</taxon>
    </lineage>
</organism>
<evidence type="ECO:0000256" key="7">
    <source>
        <dbReference type="RuleBase" id="RU364112"/>
    </source>
</evidence>
<feature type="signal peptide" evidence="7">
    <location>
        <begin position="1"/>
        <end position="18"/>
    </location>
</feature>
<dbReference type="InterPro" id="IPR005616">
    <property type="entry name" value="CcmH/CycL/Ccl2/NrfF_N"/>
</dbReference>
<evidence type="ECO:0000313" key="9">
    <source>
        <dbReference type="EMBL" id="PPE73214.1"/>
    </source>
</evidence>
<keyword evidence="3 7" id="KW-0479">Metal-binding</keyword>
<evidence type="ECO:0000256" key="6">
    <source>
        <dbReference type="ARBA" id="ARBA00023004"/>
    </source>
</evidence>
<dbReference type="GO" id="GO:0005886">
    <property type="term" value="C:plasma membrane"/>
    <property type="evidence" value="ECO:0007669"/>
    <property type="project" value="TreeGrafter"/>
</dbReference>
<dbReference type="CDD" id="cd16378">
    <property type="entry name" value="CcmH_N"/>
    <property type="match status" value="1"/>
</dbReference>
<keyword evidence="7" id="KW-0812">Transmembrane</keyword>
<feature type="transmembrane region" description="Helical" evidence="7">
    <location>
        <begin position="108"/>
        <end position="126"/>
    </location>
</feature>
<evidence type="ECO:0000259" key="8">
    <source>
        <dbReference type="Pfam" id="PF03918"/>
    </source>
</evidence>
<accession>A0A2S5TDZ7</accession>
<keyword evidence="6 7" id="KW-0408">Iron</keyword>
<sequence length="157" mass="17580">MAHWGLALLLALPVLAPAQPPDAPPQTVQATLDAGQQERYRRLVHELRCLVCQNQTIADSNAPLAQDLRSQVERQIAEGRSDDEIRHYMTARYGDFVLYKPPVQRNTVFLWAGPFLLLLGALAIALRQLLRRRDAAAAPAAMPDRQALQKLLDEDRP</sequence>
<keyword evidence="4 7" id="KW-0732">Signal</keyword>
<dbReference type="GO" id="GO:0046872">
    <property type="term" value="F:metal ion binding"/>
    <property type="evidence" value="ECO:0007669"/>
    <property type="project" value="UniProtKB-KW"/>
</dbReference>
<dbReference type="Gene3D" id="1.10.8.640">
    <property type="entry name" value="Cytochrome C biogenesis protein"/>
    <property type="match status" value="1"/>
</dbReference>
<evidence type="ECO:0000256" key="2">
    <source>
        <dbReference type="ARBA" id="ARBA00022617"/>
    </source>
</evidence>
<dbReference type="GO" id="GO:0017004">
    <property type="term" value="P:cytochrome complex assembly"/>
    <property type="evidence" value="ECO:0007669"/>
    <property type="project" value="UniProtKB-KW"/>
</dbReference>
<dbReference type="OrthoDB" id="9804975at2"/>
<dbReference type="InterPro" id="IPR038297">
    <property type="entry name" value="CcmH/CycL/NrfF/Ccl2_sf"/>
</dbReference>
<feature type="domain" description="CcmH/CycL/Ccl2/NrfF N-terminal" evidence="8">
    <location>
        <begin position="24"/>
        <end position="152"/>
    </location>
</feature>
<evidence type="ECO:0000256" key="1">
    <source>
        <dbReference type="ARBA" id="ARBA00010342"/>
    </source>
</evidence>
<evidence type="ECO:0000313" key="10">
    <source>
        <dbReference type="Proteomes" id="UP000238220"/>
    </source>
</evidence>
<keyword evidence="2 7" id="KW-0349">Heme</keyword>
<dbReference type="Proteomes" id="UP000238220">
    <property type="component" value="Unassembled WGS sequence"/>
</dbReference>